<feature type="compositionally biased region" description="Acidic residues" evidence="6">
    <location>
        <begin position="61"/>
        <end position="71"/>
    </location>
</feature>
<dbReference type="AlphaFoldDB" id="A0A0D1Z986"/>
<evidence type="ECO:0000256" key="6">
    <source>
        <dbReference type="SAM" id="MobiDB-lite"/>
    </source>
</evidence>
<dbReference type="FunFam" id="1.20.1740.10:FF:000039">
    <property type="entry name" value="Neutral amino acid transporter (Eurofung)"/>
    <property type="match status" value="1"/>
</dbReference>
<reference evidence="9 10" key="1">
    <citation type="submission" date="2015-01" db="EMBL/GenBank/DDBJ databases">
        <title>The Genome Sequence of Cladophialophora immunda CBS83496.</title>
        <authorList>
            <consortium name="The Broad Institute Genomics Platform"/>
            <person name="Cuomo C."/>
            <person name="de Hoog S."/>
            <person name="Gorbushina A."/>
            <person name="Stielow B."/>
            <person name="Teixiera M."/>
            <person name="Abouelleil A."/>
            <person name="Chapman S.B."/>
            <person name="Priest M."/>
            <person name="Young S.K."/>
            <person name="Wortman J."/>
            <person name="Nusbaum C."/>
            <person name="Birren B."/>
        </authorList>
    </citation>
    <scope>NUCLEOTIDE SEQUENCE [LARGE SCALE GENOMIC DNA]</scope>
    <source>
        <strain evidence="9 10">CBS 83496</strain>
    </source>
</reference>
<organism evidence="9 10">
    <name type="scientific">Cladophialophora immunda</name>
    <dbReference type="NCBI Taxonomy" id="569365"/>
    <lineage>
        <taxon>Eukaryota</taxon>
        <taxon>Fungi</taxon>
        <taxon>Dikarya</taxon>
        <taxon>Ascomycota</taxon>
        <taxon>Pezizomycotina</taxon>
        <taxon>Eurotiomycetes</taxon>
        <taxon>Chaetothyriomycetidae</taxon>
        <taxon>Chaetothyriales</taxon>
        <taxon>Herpotrichiellaceae</taxon>
        <taxon>Cladophialophora</taxon>
    </lineage>
</organism>
<dbReference type="VEuPathDB" id="FungiDB:PV07_09954"/>
<evidence type="ECO:0000256" key="1">
    <source>
        <dbReference type="ARBA" id="ARBA00004141"/>
    </source>
</evidence>
<feature type="transmembrane region" description="Helical" evidence="7">
    <location>
        <begin position="299"/>
        <end position="321"/>
    </location>
</feature>
<evidence type="ECO:0000313" key="9">
    <source>
        <dbReference type="EMBL" id="KIW24226.1"/>
    </source>
</evidence>
<feature type="transmembrane region" description="Helical" evidence="7">
    <location>
        <begin position="114"/>
        <end position="132"/>
    </location>
</feature>
<dbReference type="STRING" id="569365.A0A0D1Z986"/>
<evidence type="ECO:0000256" key="3">
    <source>
        <dbReference type="ARBA" id="ARBA00022692"/>
    </source>
</evidence>
<keyword evidence="10" id="KW-1185">Reference proteome</keyword>
<keyword evidence="3 7" id="KW-0812">Transmembrane</keyword>
<evidence type="ECO:0000256" key="4">
    <source>
        <dbReference type="ARBA" id="ARBA00022989"/>
    </source>
</evidence>
<dbReference type="InterPro" id="IPR013057">
    <property type="entry name" value="AA_transpt_TM"/>
</dbReference>
<name>A0A0D1Z986_9EURO</name>
<dbReference type="EMBL" id="KN847045">
    <property type="protein sequence ID" value="KIW24226.1"/>
    <property type="molecule type" value="Genomic_DNA"/>
</dbReference>
<dbReference type="Gene3D" id="1.20.1740.10">
    <property type="entry name" value="Amino acid/polyamine transporter I"/>
    <property type="match status" value="1"/>
</dbReference>
<dbReference type="Proteomes" id="UP000054466">
    <property type="component" value="Unassembled WGS sequence"/>
</dbReference>
<feature type="transmembrane region" description="Helical" evidence="7">
    <location>
        <begin position="447"/>
        <end position="470"/>
    </location>
</feature>
<evidence type="ECO:0000256" key="7">
    <source>
        <dbReference type="SAM" id="Phobius"/>
    </source>
</evidence>
<dbReference type="OrthoDB" id="294730at2759"/>
<evidence type="ECO:0000256" key="5">
    <source>
        <dbReference type="ARBA" id="ARBA00023136"/>
    </source>
</evidence>
<dbReference type="GeneID" id="27349148"/>
<feature type="transmembrane region" description="Helical" evidence="7">
    <location>
        <begin position="86"/>
        <end position="108"/>
    </location>
</feature>
<dbReference type="PANTHER" id="PTHR22950:SF479">
    <property type="entry name" value="AMINO ACID TRANSPORTER (EUROFUNG)-RELATED"/>
    <property type="match status" value="1"/>
</dbReference>
<sequence length="491" mass="53318">MASRSPTLRASSDPFGPDQEKDLRSLDNPPPRGDGHPDIDPSAEKRRSSLGSAWRRQSEYQETDPFGDDDEEGGVKYRTLEWWQCSMIMIAETISLGILSLPSVLATIGMVPGAVLIVGLGVVATYSGYVIGQFKAAHPWVHNMADAGYVLFKPMGPRAAAIGREFLGAAQTIFLIFSMASHILTWTICLNTLTDGAACTIVWGIVGLILFWVFDIPRTLLKVSWLSCVSFFSITTAVIVTMAGTGARDPSHGHFHATQTATFATAFLSVTNIVFAYAGHVAFFSFISEMKNPHDFPKALVLLQVTDTSMYFLVAMVVYAYGGDQVDSPALGSAGTLVGKVAWGLAIPTIIIAGVIYGHVASKYVYVRLFRGTKHMSKRTMLAVGSWLGITLTAWVIAWIIAESIPNFNDLLALISSLFAAWFTYGISGIFWLFLNYGQYTRNWRKMTLAVVNILLFSLGAGICGMGLYASGYAISNEPGGSSWTCKSNAQ</sequence>
<evidence type="ECO:0000256" key="2">
    <source>
        <dbReference type="ARBA" id="ARBA00008066"/>
    </source>
</evidence>
<keyword evidence="5 7" id="KW-0472">Membrane</keyword>
<dbReference type="RefSeq" id="XP_016244442.1">
    <property type="nucleotide sequence ID" value="XM_016397251.1"/>
</dbReference>
<feature type="transmembrane region" description="Helical" evidence="7">
    <location>
        <begin position="194"/>
        <end position="214"/>
    </location>
</feature>
<gene>
    <name evidence="9" type="ORF">PV07_09954</name>
</gene>
<proteinExistence type="inferred from homology"/>
<dbReference type="PANTHER" id="PTHR22950">
    <property type="entry name" value="AMINO ACID TRANSPORTER"/>
    <property type="match status" value="1"/>
</dbReference>
<feature type="transmembrane region" description="Helical" evidence="7">
    <location>
        <begin position="381"/>
        <end position="402"/>
    </location>
</feature>
<feature type="compositionally biased region" description="Polar residues" evidence="6">
    <location>
        <begin position="1"/>
        <end position="10"/>
    </location>
</feature>
<keyword evidence="4 7" id="KW-1133">Transmembrane helix</keyword>
<comment type="similarity">
    <text evidence="2">Belongs to the amino acid/polyamine transporter 2 family.</text>
</comment>
<accession>A0A0D1Z986</accession>
<feature type="transmembrane region" description="Helical" evidence="7">
    <location>
        <begin position="166"/>
        <end position="188"/>
    </location>
</feature>
<feature type="domain" description="Amino acid transporter transmembrane" evidence="8">
    <location>
        <begin position="79"/>
        <end position="470"/>
    </location>
</feature>
<evidence type="ECO:0000259" key="8">
    <source>
        <dbReference type="Pfam" id="PF01490"/>
    </source>
</evidence>
<dbReference type="GO" id="GO:0015179">
    <property type="term" value="F:L-amino acid transmembrane transporter activity"/>
    <property type="evidence" value="ECO:0007669"/>
    <property type="project" value="TreeGrafter"/>
</dbReference>
<feature type="transmembrane region" description="Helical" evidence="7">
    <location>
        <begin position="223"/>
        <end position="243"/>
    </location>
</feature>
<feature type="compositionally biased region" description="Basic and acidic residues" evidence="6">
    <location>
        <begin position="33"/>
        <end position="47"/>
    </location>
</feature>
<dbReference type="HOGENOM" id="CLU_027816_4_2_1"/>
<feature type="transmembrane region" description="Helical" evidence="7">
    <location>
        <begin position="263"/>
        <end position="287"/>
    </location>
</feature>
<feature type="transmembrane region" description="Helical" evidence="7">
    <location>
        <begin position="341"/>
        <end position="360"/>
    </location>
</feature>
<dbReference type="Pfam" id="PF01490">
    <property type="entry name" value="Aa_trans"/>
    <property type="match status" value="1"/>
</dbReference>
<feature type="region of interest" description="Disordered" evidence="6">
    <location>
        <begin position="1"/>
        <end position="71"/>
    </location>
</feature>
<feature type="transmembrane region" description="Helical" evidence="7">
    <location>
        <begin position="414"/>
        <end position="435"/>
    </location>
</feature>
<comment type="subcellular location">
    <subcellularLocation>
        <location evidence="1">Membrane</location>
        <topology evidence="1">Multi-pass membrane protein</topology>
    </subcellularLocation>
</comment>
<dbReference type="GO" id="GO:0016020">
    <property type="term" value="C:membrane"/>
    <property type="evidence" value="ECO:0007669"/>
    <property type="project" value="UniProtKB-SubCell"/>
</dbReference>
<evidence type="ECO:0000313" key="10">
    <source>
        <dbReference type="Proteomes" id="UP000054466"/>
    </source>
</evidence>
<protein>
    <recommendedName>
        <fullName evidence="8">Amino acid transporter transmembrane domain-containing protein</fullName>
    </recommendedName>
</protein>